<sequence length="118" mass="13834">MLVIGENYTSQMLQKLLKNLKLNNKLFPVLLIVFDGDFNVIFAKHNFKLNDEIYDIVKDLELYVEVMDKQDGADQLKDWEDSPIFKIKRNTSKILNSINDYVTFEKDDANIRTDLESN</sequence>
<accession>A0A9N8ZCI6</accession>
<organism evidence="1 2">
    <name type="scientific">Racocetra fulgida</name>
    <dbReference type="NCBI Taxonomy" id="60492"/>
    <lineage>
        <taxon>Eukaryota</taxon>
        <taxon>Fungi</taxon>
        <taxon>Fungi incertae sedis</taxon>
        <taxon>Mucoromycota</taxon>
        <taxon>Glomeromycotina</taxon>
        <taxon>Glomeromycetes</taxon>
        <taxon>Diversisporales</taxon>
        <taxon>Gigasporaceae</taxon>
        <taxon>Racocetra</taxon>
    </lineage>
</organism>
<dbReference type="AlphaFoldDB" id="A0A9N8ZCI6"/>
<gene>
    <name evidence="1" type="ORF">RFULGI_LOCUS1857</name>
</gene>
<evidence type="ECO:0000313" key="2">
    <source>
        <dbReference type="Proteomes" id="UP000789396"/>
    </source>
</evidence>
<reference evidence="1" key="1">
    <citation type="submission" date="2021-06" db="EMBL/GenBank/DDBJ databases">
        <authorList>
            <person name="Kallberg Y."/>
            <person name="Tangrot J."/>
            <person name="Rosling A."/>
        </authorList>
    </citation>
    <scope>NUCLEOTIDE SEQUENCE</scope>
    <source>
        <strain evidence="1">IN212</strain>
    </source>
</reference>
<dbReference type="EMBL" id="CAJVPZ010001269">
    <property type="protein sequence ID" value="CAG8488215.1"/>
    <property type="molecule type" value="Genomic_DNA"/>
</dbReference>
<protein>
    <submittedName>
        <fullName evidence="1">3850_t:CDS:1</fullName>
    </submittedName>
</protein>
<evidence type="ECO:0000313" key="1">
    <source>
        <dbReference type="EMBL" id="CAG8488215.1"/>
    </source>
</evidence>
<keyword evidence="2" id="KW-1185">Reference proteome</keyword>
<comment type="caution">
    <text evidence="1">The sequence shown here is derived from an EMBL/GenBank/DDBJ whole genome shotgun (WGS) entry which is preliminary data.</text>
</comment>
<dbReference type="Proteomes" id="UP000789396">
    <property type="component" value="Unassembled WGS sequence"/>
</dbReference>
<proteinExistence type="predicted"/>
<name>A0A9N8ZCI6_9GLOM</name>